<dbReference type="InterPro" id="IPR003697">
    <property type="entry name" value="Maf-like"/>
</dbReference>
<proteinExistence type="inferred from homology"/>
<dbReference type="HAMAP" id="MF_00528">
    <property type="entry name" value="Maf"/>
    <property type="match status" value="1"/>
</dbReference>
<comment type="cofactor">
    <cofactor evidence="1">
        <name>a divalent metal cation</name>
        <dbReference type="ChEBI" id="CHEBI:60240"/>
    </cofactor>
</comment>
<comment type="caution">
    <text evidence="3">The sequence shown here is derived from an EMBL/GenBank/DDBJ whole genome shotgun (WGS) entry which is preliminary data.</text>
</comment>
<keyword evidence="2" id="KW-0378">Hydrolase</keyword>
<dbReference type="Proteomes" id="UP001586593">
    <property type="component" value="Unassembled WGS sequence"/>
</dbReference>
<dbReference type="CDD" id="cd00555">
    <property type="entry name" value="Maf"/>
    <property type="match status" value="1"/>
</dbReference>
<dbReference type="PANTHER" id="PTHR43213">
    <property type="entry name" value="BIFUNCTIONAL DTTP/UTP PYROPHOSPHATASE/METHYLTRANSFERASE PROTEIN-RELATED"/>
    <property type="match status" value="1"/>
</dbReference>
<evidence type="ECO:0000313" key="3">
    <source>
        <dbReference type="EMBL" id="KAL1879972.1"/>
    </source>
</evidence>
<keyword evidence="4" id="KW-1185">Reference proteome</keyword>
<dbReference type="NCBIfam" id="TIGR00172">
    <property type="entry name" value="maf"/>
    <property type="match status" value="1"/>
</dbReference>
<dbReference type="Gene3D" id="3.90.950.10">
    <property type="match status" value="1"/>
</dbReference>
<gene>
    <name evidence="3" type="ORF">VTK73DRAFT_6552</name>
</gene>
<name>A0ABR3XWP8_9PEZI</name>
<evidence type="ECO:0000256" key="2">
    <source>
        <dbReference type="ARBA" id="ARBA00022801"/>
    </source>
</evidence>
<evidence type="ECO:0000256" key="1">
    <source>
        <dbReference type="ARBA" id="ARBA00001968"/>
    </source>
</evidence>
<evidence type="ECO:0000313" key="4">
    <source>
        <dbReference type="Proteomes" id="UP001586593"/>
    </source>
</evidence>
<dbReference type="SUPFAM" id="SSF52972">
    <property type="entry name" value="ITPase-like"/>
    <property type="match status" value="1"/>
</dbReference>
<dbReference type="EMBL" id="JAZHXJ010000037">
    <property type="protein sequence ID" value="KAL1879972.1"/>
    <property type="molecule type" value="Genomic_DNA"/>
</dbReference>
<protein>
    <submittedName>
        <fullName evidence="3">Uncharacterized protein</fullName>
    </submittedName>
</protein>
<accession>A0ABR3XWP8</accession>
<dbReference type="PANTHER" id="PTHR43213:SF5">
    <property type="entry name" value="BIFUNCTIONAL DTTP_UTP PYROPHOSPHATASE_METHYLTRANSFERASE PROTEIN-RELATED"/>
    <property type="match status" value="1"/>
</dbReference>
<sequence length="279" mass="30015">MDSEIPSYPPPDYITAAAQHGIRLRQSAPIRKGPQPLKLPILDYLKSKRVILASASPRRKALLAQIGLTNLEIIPSSKPEDLSKESHTPHEYVAATARQKCLDVYQSALKEQESAAAAGGSSQTPSDPEVVIAADTVIATRGGSILEKPRSEADHRAMLRRLRDAGSHSVLTAVCVLAPKRDASHPGYELAAHTEETIVRFASEADGLTDEVIDSYVATREGADKAGGYAVQGIGGLLLVEGVQGSVDNVVGLPVRKCLQLCEKVVFRQGEEEEYEEDD</sequence>
<reference evidence="3 4" key="1">
    <citation type="journal article" date="2024" name="Commun. Biol.">
        <title>Comparative genomic analysis of thermophilic fungi reveals convergent evolutionary adaptations and gene losses.</title>
        <authorList>
            <person name="Steindorff A.S."/>
            <person name="Aguilar-Pontes M.V."/>
            <person name="Robinson A.J."/>
            <person name="Andreopoulos B."/>
            <person name="LaButti K."/>
            <person name="Kuo A."/>
            <person name="Mondo S."/>
            <person name="Riley R."/>
            <person name="Otillar R."/>
            <person name="Haridas S."/>
            <person name="Lipzen A."/>
            <person name="Grimwood J."/>
            <person name="Schmutz J."/>
            <person name="Clum A."/>
            <person name="Reid I.D."/>
            <person name="Moisan M.C."/>
            <person name="Butler G."/>
            <person name="Nguyen T.T.M."/>
            <person name="Dewar K."/>
            <person name="Conant G."/>
            <person name="Drula E."/>
            <person name="Henrissat B."/>
            <person name="Hansel C."/>
            <person name="Singer S."/>
            <person name="Hutchinson M.I."/>
            <person name="de Vries R.P."/>
            <person name="Natvig D.O."/>
            <person name="Powell A.J."/>
            <person name="Tsang A."/>
            <person name="Grigoriev I.V."/>
        </authorList>
    </citation>
    <scope>NUCLEOTIDE SEQUENCE [LARGE SCALE GENOMIC DNA]</scope>
    <source>
        <strain evidence="3 4">ATCC 24622</strain>
    </source>
</reference>
<dbReference type="InterPro" id="IPR029001">
    <property type="entry name" value="ITPase-like_fam"/>
</dbReference>
<organism evidence="3 4">
    <name type="scientific">Phialemonium thermophilum</name>
    <dbReference type="NCBI Taxonomy" id="223376"/>
    <lineage>
        <taxon>Eukaryota</taxon>
        <taxon>Fungi</taxon>
        <taxon>Dikarya</taxon>
        <taxon>Ascomycota</taxon>
        <taxon>Pezizomycotina</taxon>
        <taxon>Sordariomycetes</taxon>
        <taxon>Sordariomycetidae</taxon>
        <taxon>Cephalothecales</taxon>
        <taxon>Cephalothecaceae</taxon>
        <taxon>Phialemonium</taxon>
    </lineage>
</organism>
<dbReference type="Pfam" id="PF02545">
    <property type="entry name" value="Maf"/>
    <property type="match status" value="1"/>
</dbReference>